<evidence type="ECO:0000256" key="5">
    <source>
        <dbReference type="SAM" id="Phobius"/>
    </source>
</evidence>
<dbReference type="SUPFAM" id="SSF103473">
    <property type="entry name" value="MFS general substrate transporter"/>
    <property type="match status" value="1"/>
</dbReference>
<accession>A0A0R3E046</accession>
<dbReference type="InterPro" id="IPR020846">
    <property type="entry name" value="MFS_dom"/>
</dbReference>
<dbReference type="GO" id="GO:0022857">
    <property type="term" value="F:transmembrane transporter activity"/>
    <property type="evidence" value="ECO:0007669"/>
    <property type="project" value="InterPro"/>
</dbReference>
<feature type="transmembrane region" description="Helical" evidence="5">
    <location>
        <begin position="371"/>
        <end position="391"/>
    </location>
</feature>
<feature type="transmembrane region" description="Helical" evidence="5">
    <location>
        <begin position="124"/>
        <end position="148"/>
    </location>
</feature>
<dbReference type="GO" id="GO:0016020">
    <property type="term" value="C:membrane"/>
    <property type="evidence" value="ECO:0007669"/>
    <property type="project" value="UniProtKB-SubCell"/>
</dbReference>
<feature type="transmembrane region" description="Helical" evidence="5">
    <location>
        <begin position="100"/>
        <end position="118"/>
    </location>
</feature>
<proteinExistence type="predicted"/>
<feature type="transmembrane region" description="Helical" evidence="5">
    <location>
        <begin position="279"/>
        <end position="300"/>
    </location>
</feature>
<keyword evidence="2 5" id="KW-0812">Transmembrane</keyword>
<dbReference type="PANTHER" id="PTHR11662:SF450">
    <property type="entry name" value="BLR1003 PROTEIN"/>
    <property type="match status" value="1"/>
</dbReference>
<comment type="subcellular location">
    <subcellularLocation>
        <location evidence="1">Membrane</location>
        <topology evidence="1">Multi-pass membrane protein</topology>
    </subcellularLocation>
</comment>
<dbReference type="Pfam" id="PF07690">
    <property type="entry name" value="MFS_1"/>
    <property type="match status" value="1"/>
</dbReference>
<protein>
    <submittedName>
        <fullName evidence="7">MFS transporter</fullName>
    </submittedName>
</protein>
<dbReference type="InterPro" id="IPR050382">
    <property type="entry name" value="MFS_Na/Anion_cotransporter"/>
</dbReference>
<feature type="transmembrane region" description="Helical" evidence="5">
    <location>
        <begin position="238"/>
        <end position="259"/>
    </location>
</feature>
<reference evidence="7 8" key="1">
    <citation type="submission" date="2015-09" db="EMBL/GenBank/DDBJ databases">
        <title>Draft Genome Sequence of Bradyrhizobium manausense Strain BR 3351T, a Novel Symbiotic Nitrogen-Fixing Alphaproteobacterium Isolated from Brazilian Amazon Rain Forest.</title>
        <authorList>
            <person name="De Araujo J.L."/>
            <person name="Zilli J.E."/>
        </authorList>
    </citation>
    <scope>NUCLEOTIDE SEQUENCE [LARGE SCALE GENOMIC DNA]</scope>
    <source>
        <strain evidence="7 8">BR3351</strain>
    </source>
</reference>
<dbReference type="PROSITE" id="PS50850">
    <property type="entry name" value="MFS"/>
    <property type="match status" value="1"/>
</dbReference>
<feature type="transmembrane region" description="Helical" evidence="5">
    <location>
        <begin position="312"/>
        <end position="332"/>
    </location>
</feature>
<evidence type="ECO:0000256" key="4">
    <source>
        <dbReference type="ARBA" id="ARBA00023136"/>
    </source>
</evidence>
<evidence type="ECO:0000313" key="8">
    <source>
        <dbReference type="Proteomes" id="UP000051936"/>
    </source>
</evidence>
<evidence type="ECO:0000259" key="6">
    <source>
        <dbReference type="PROSITE" id="PS50850"/>
    </source>
</evidence>
<organism evidence="7 8">
    <name type="scientific">Bradyrhizobium manausense</name>
    <dbReference type="NCBI Taxonomy" id="989370"/>
    <lineage>
        <taxon>Bacteria</taxon>
        <taxon>Pseudomonadati</taxon>
        <taxon>Pseudomonadota</taxon>
        <taxon>Alphaproteobacteria</taxon>
        <taxon>Hyphomicrobiales</taxon>
        <taxon>Nitrobacteraceae</taxon>
        <taxon>Bradyrhizobium</taxon>
    </lineage>
</organism>
<feature type="transmembrane region" description="Helical" evidence="5">
    <location>
        <begin position="403"/>
        <end position="427"/>
    </location>
</feature>
<feature type="domain" description="Major facilitator superfamily (MFS) profile" evidence="6">
    <location>
        <begin position="35"/>
        <end position="434"/>
    </location>
</feature>
<feature type="transmembrane region" description="Helical" evidence="5">
    <location>
        <begin position="68"/>
        <end position="93"/>
    </location>
</feature>
<comment type="caution">
    <text evidence="7">The sequence shown here is derived from an EMBL/GenBank/DDBJ whole genome shotgun (WGS) entry which is preliminary data.</text>
</comment>
<dbReference type="STRING" id="989370.AOQ71_13650"/>
<feature type="transmembrane region" description="Helical" evidence="5">
    <location>
        <begin position="31"/>
        <end position="48"/>
    </location>
</feature>
<dbReference type="PANTHER" id="PTHR11662">
    <property type="entry name" value="SOLUTE CARRIER FAMILY 17"/>
    <property type="match status" value="1"/>
</dbReference>
<sequence>MSAQATPSAAAKTVGTSKGASKGASKATPKGAWTIVFLLFLLMVVNFADKIVVGLAGVPIVTDMKLEPAQFGLLGSAFFFLFSISAIVVGFLVNKVPTRWVLLTLAVIWALAQFPMVGTVSFTTLLICRIVLGAGEGPAASVAMHAIYKWFPDEKRALPTAVLTQGSAFGVILAVPALNWIIVNHSWHYAFGALGVIGLIWVCAWLALGKEGPLEDTQTLAVSEPKIPYIRLLTSRTFLGCVIATFGAYWALSLGLTWFTSFIVKGLGFSQSDAGWISILPWVFGATIVILTGWISQVMMVRGYSTRVSRGVLGSVPLIVGGLILASMPHVAGSGLQIALLVVGAGLCGAIYVVCPPMLGEFTPASQRGAILAIYGALYTLSGIIAPYVMGKVIERAGSTIDGYLTGFTINAVIMIGSGVVGLLLLWPNTEKARLTRGAAAQPAPMKRAVSPT</sequence>
<evidence type="ECO:0000256" key="3">
    <source>
        <dbReference type="ARBA" id="ARBA00022989"/>
    </source>
</evidence>
<keyword evidence="4 5" id="KW-0472">Membrane</keyword>
<evidence type="ECO:0000256" key="2">
    <source>
        <dbReference type="ARBA" id="ARBA00022692"/>
    </source>
</evidence>
<dbReference type="Gene3D" id="1.20.1250.20">
    <property type="entry name" value="MFS general substrate transporter like domains"/>
    <property type="match status" value="2"/>
</dbReference>
<feature type="transmembrane region" description="Helical" evidence="5">
    <location>
        <begin position="338"/>
        <end position="359"/>
    </location>
</feature>
<keyword evidence="8" id="KW-1185">Reference proteome</keyword>
<keyword evidence="3 5" id="KW-1133">Transmembrane helix</keyword>
<dbReference type="AlphaFoldDB" id="A0A0R3E046"/>
<dbReference type="RefSeq" id="WP_057747201.1">
    <property type="nucleotide sequence ID" value="NZ_LJYG01000051.1"/>
</dbReference>
<dbReference type="EMBL" id="LJYG01000051">
    <property type="protein sequence ID" value="KRQ13790.1"/>
    <property type="molecule type" value="Genomic_DNA"/>
</dbReference>
<dbReference type="OrthoDB" id="4474610at2"/>
<evidence type="ECO:0000313" key="7">
    <source>
        <dbReference type="EMBL" id="KRQ13790.1"/>
    </source>
</evidence>
<name>A0A0R3E046_9BRAD</name>
<dbReference type="CDD" id="cd17319">
    <property type="entry name" value="MFS_ExuT_GudP_like"/>
    <property type="match status" value="1"/>
</dbReference>
<feature type="transmembrane region" description="Helical" evidence="5">
    <location>
        <begin position="160"/>
        <end position="183"/>
    </location>
</feature>
<feature type="transmembrane region" description="Helical" evidence="5">
    <location>
        <begin position="189"/>
        <end position="208"/>
    </location>
</feature>
<evidence type="ECO:0000256" key="1">
    <source>
        <dbReference type="ARBA" id="ARBA00004141"/>
    </source>
</evidence>
<dbReference type="InterPro" id="IPR036259">
    <property type="entry name" value="MFS_trans_sf"/>
</dbReference>
<dbReference type="Proteomes" id="UP000051936">
    <property type="component" value="Unassembled WGS sequence"/>
</dbReference>
<gene>
    <name evidence="7" type="ORF">AOQ71_13650</name>
</gene>
<dbReference type="InterPro" id="IPR011701">
    <property type="entry name" value="MFS"/>
</dbReference>